<keyword evidence="1" id="KW-0175">Coiled coil</keyword>
<evidence type="ECO:0000256" key="1">
    <source>
        <dbReference type="SAM" id="Coils"/>
    </source>
</evidence>
<gene>
    <name evidence="3" type="ORF">UFOVP41_44</name>
</gene>
<dbReference type="EMBL" id="LR796168">
    <property type="protein sequence ID" value="CAB4123379.1"/>
    <property type="molecule type" value="Genomic_DNA"/>
</dbReference>
<proteinExistence type="predicted"/>
<feature type="transmembrane region" description="Helical" evidence="2">
    <location>
        <begin position="55"/>
        <end position="74"/>
    </location>
</feature>
<reference evidence="3" key="1">
    <citation type="submission" date="2020-04" db="EMBL/GenBank/DDBJ databases">
        <authorList>
            <person name="Chiriac C."/>
            <person name="Salcher M."/>
            <person name="Ghai R."/>
            <person name="Kavagutti S V."/>
        </authorList>
    </citation>
    <scope>NUCLEOTIDE SEQUENCE</scope>
</reference>
<protein>
    <submittedName>
        <fullName evidence="3">Uncharacterized protein</fullName>
    </submittedName>
</protein>
<feature type="coiled-coil region" evidence="1">
    <location>
        <begin position="21"/>
        <end position="48"/>
    </location>
</feature>
<keyword evidence="2" id="KW-1133">Transmembrane helix</keyword>
<keyword evidence="2" id="KW-0812">Transmembrane</keyword>
<organism evidence="3">
    <name type="scientific">uncultured Caudovirales phage</name>
    <dbReference type="NCBI Taxonomy" id="2100421"/>
    <lineage>
        <taxon>Viruses</taxon>
        <taxon>Duplodnaviria</taxon>
        <taxon>Heunggongvirae</taxon>
        <taxon>Uroviricota</taxon>
        <taxon>Caudoviricetes</taxon>
        <taxon>Peduoviridae</taxon>
        <taxon>Maltschvirus</taxon>
        <taxon>Maltschvirus maltsch</taxon>
    </lineage>
</organism>
<evidence type="ECO:0000256" key="2">
    <source>
        <dbReference type="SAM" id="Phobius"/>
    </source>
</evidence>
<accession>A0A6J5KT56</accession>
<name>A0A6J5KT56_9CAUD</name>
<sequence length="80" mass="9321">MDIQMDFQLDPVKYGVLWNTVENNEKKLEEMNRKMDKMEAKLEELVALANRGRGGFWMGMLIVSGISTLVGWFLHWSNTK</sequence>
<evidence type="ECO:0000313" key="3">
    <source>
        <dbReference type="EMBL" id="CAB4123379.1"/>
    </source>
</evidence>
<keyword evidence="2" id="KW-0472">Membrane</keyword>